<proteinExistence type="predicted"/>
<feature type="region of interest" description="Disordered" evidence="1">
    <location>
        <begin position="106"/>
        <end position="125"/>
    </location>
</feature>
<feature type="non-terminal residue" evidence="2">
    <location>
        <position position="287"/>
    </location>
</feature>
<protein>
    <submittedName>
        <fullName evidence="2">Uncharacterized protein</fullName>
    </submittedName>
</protein>
<feature type="region of interest" description="Disordered" evidence="1">
    <location>
        <begin position="45"/>
        <end position="80"/>
    </location>
</feature>
<dbReference type="AlphaFoldDB" id="A0AAV1Z7Q8"/>
<gene>
    <name evidence="2" type="ORF">LARSCL_LOCUS2980</name>
</gene>
<name>A0AAV1Z7Q8_9ARAC</name>
<organism evidence="2 3">
    <name type="scientific">Larinioides sclopetarius</name>
    <dbReference type="NCBI Taxonomy" id="280406"/>
    <lineage>
        <taxon>Eukaryota</taxon>
        <taxon>Metazoa</taxon>
        <taxon>Ecdysozoa</taxon>
        <taxon>Arthropoda</taxon>
        <taxon>Chelicerata</taxon>
        <taxon>Arachnida</taxon>
        <taxon>Araneae</taxon>
        <taxon>Araneomorphae</taxon>
        <taxon>Entelegynae</taxon>
        <taxon>Araneoidea</taxon>
        <taxon>Araneidae</taxon>
        <taxon>Larinioides</taxon>
    </lineage>
</organism>
<sequence length="287" mass="31711">MANGDTGKHEFMRASTNQDSYLVSASCRIIQDLADMYINPEESISSDAESAHFQNDLNSDTPNKYPNAPHSSPIDSQNDTDSPVFNEELVKCLNELPVILLSLEERTKDGSEETTQVDTEGPSESYFEASISTESDDSSEIQYHPENGGKSCSLKSLTLTASGHLLREEKPKSTESFSTNVSNKLEKNNFLRVGSLDEFNTAFYRRSTLSDNTSLIANCASDASDISLEDVESVSSDNSNSSSGERIKFEALALDSTIHPSILQKFQHWRTRGRNKRALSLDEMNPS</sequence>
<evidence type="ECO:0000256" key="1">
    <source>
        <dbReference type="SAM" id="MobiDB-lite"/>
    </source>
</evidence>
<evidence type="ECO:0000313" key="2">
    <source>
        <dbReference type="EMBL" id="CAL1266226.1"/>
    </source>
</evidence>
<accession>A0AAV1Z7Q8</accession>
<dbReference type="EMBL" id="CAXIEN010000022">
    <property type="protein sequence ID" value="CAL1266226.1"/>
    <property type="molecule type" value="Genomic_DNA"/>
</dbReference>
<keyword evidence="3" id="KW-1185">Reference proteome</keyword>
<evidence type="ECO:0000313" key="3">
    <source>
        <dbReference type="Proteomes" id="UP001497382"/>
    </source>
</evidence>
<reference evidence="2 3" key="1">
    <citation type="submission" date="2024-04" db="EMBL/GenBank/DDBJ databases">
        <authorList>
            <person name="Rising A."/>
            <person name="Reimegard J."/>
            <person name="Sonavane S."/>
            <person name="Akerstrom W."/>
            <person name="Nylinder S."/>
            <person name="Hedman E."/>
            <person name="Kallberg Y."/>
        </authorList>
    </citation>
    <scope>NUCLEOTIDE SEQUENCE [LARGE SCALE GENOMIC DNA]</scope>
</reference>
<comment type="caution">
    <text evidence="2">The sequence shown here is derived from an EMBL/GenBank/DDBJ whole genome shotgun (WGS) entry which is preliminary data.</text>
</comment>
<dbReference type="Proteomes" id="UP001497382">
    <property type="component" value="Unassembled WGS sequence"/>
</dbReference>